<dbReference type="InterPro" id="IPR001261">
    <property type="entry name" value="ArgE/DapE_CS"/>
</dbReference>
<dbReference type="PROSITE" id="PS00759">
    <property type="entry name" value="ARGE_DAPE_CPG2_2"/>
    <property type="match status" value="1"/>
</dbReference>
<evidence type="ECO:0000256" key="3">
    <source>
        <dbReference type="ARBA" id="ARBA00022723"/>
    </source>
</evidence>
<dbReference type="GO" id="GO:0006508">
    <property type="term" value="P:proteolysis"/>
    <property type="evidence" value="ECO:0007669"/>
    <property type="project" value="UniProtKB-KW"/>
</dbReference>
<keyword evidence="6" id="KW-0732">Signal</keyword>
<dbReference type="SUPFAM" id="SSF53187">
    <property type="entry name" value="Zn-dependent exopeptidases"/>
    <property type="match status" value="1"/>
</dbReference>
<dbReference type="OrthoDB" id="9809784at2"/>
<evidence type="ECO:0000256" key="6">
    <source>
        <dbReference type="SAM" id="SignalP"/>
    </source>
</evidence>
<dbReference type="Pfam" id="PF07687">
    <property type="entry name" value="M20_dimer"/>
    <property type="match status" value="1"/>
</dbReference>
<dbReference type="EMBL" id="CP000927">
    <property type="protein sequence ID" value="ABZ70119.1"/>
    <property type="molecule type" value="Genomic_DNA"/>
</dbReference>
<organism evidence="8">
    <name type="scientific">Caulobacter sp. (strain K31)</name>
    <dbReference type="NCBI Taxonomy" id="366602"/>
    <lineage>
        <taxon>Bacteria</taxon>
        <taxon>Pseudomonadati</taxon>
        <taxon>Pseudomonadota</taxon>
        <taxon>Alphaproteobacteria</taxon>
        <taxon>Caulobacterales</taxon>
        <taxon>Caulobacteraceae</taxon>
        <taxon>Caulobacter</taxon>
    </lineage>
</organism>
<dbReference type="SUPFAM" id="SSF55031">
    <property type="entry name" value="Bacterial exopeptidase dimerisation domain"/>
    <property type="match status" value="1"/>
</dbReference>
<dbReference type="GO" id="GO:0046872">
    <property type="term" value="F:metal ion binding"/>
    <property type="evidence" value="ECO:0007669"/>
    <property type="project" value="UniProtKB-KW"/>
</dbReference>
<dbReference type="PROSITE" id="PS00758">
    <property type="entry name" value="ARGE_DAPE_CPG2_1"/>
    <property type="match status" value="1"/>
</dbReference>
<evidence type="ECO:0000313" key="8">
    <source>
        <dbReference type="EMBL" id="ABZ70119.1"/>
    </source>
</evidence>
<dbReference type="PANTHER" id="PTHR45962">
    <property type="entry name" value="N-FATTY-ACYL-AMINO ACID SYNTHASE/HYDROLASE PM20D1"/>
    <property type="match status" value="1"/>
</dbReference>
<keyword evidence="4" id="KW-0378">Hydrolase</keyword>
<dbReference type="KEGG" id="cak:Caul_0989"/>
<evidence type="ECO:0000256" key="4">
    <source>
        <dbReference type="ARBA" id="ARBA00022801"/>
    </source>
</evidence>
<keyword evidence="2" id="KW-0645">Protease</keyword>
<dbReference type="GO" id="GO:0008233">
    <property type="term" value="F:peptidase activity"/>
    <property type="evidence" value="ECO:0007669"/>
    <property type="project" value="UniProtKB-KW"/>
</dbReference>
<dbReference type="Gene3D" id="1.10.150.900">
    <property type="match status" value="1"/>
</dbReference>
<feature type="domain" description="Peptidase M20 dimerisation" evidence="7">
    <location>
        <begin position="224"/>
        <end position="372"/>
    </location>
</feature>
<dbReference type="AlphaFoldDB" id="B0SWC2"/>
<protein>
    <submittedName>
        <fullName evidence="8">Peptidase M20</fullName>
    </submittedName>
</protein>
<name>B0SWC2_CAUSK</name>
<keyword evidence="3" id="KW-0479">Metal-binding</keyword>
<accession>B0SWC2</accession>
<dbReference type="InterPro" id="IPR002933">
    <property type="entry name" value="Peptidase_M20"/>
</dbReference>
<feature type="chain" id="PRO_5002752848" evidence="6">
    <location>
        <begin position="20"/>
        <end position="476"/>
    </location>
</feature>
<dbReference type="HOGENOM" id="CLU_021802_11_2_5"/>
<comment type="similarity">
    <text evidence="1">Belongs to the peptidase M20A family.</text>
</comment>
<dbReference type="Gene3D" id="3.30.70.360">
    <property type="match status" value="1"/>
</dbReference>
<dbReference type="PANTHER" id="PTHR45962:SF1">
    <property type="entry name" value="N-FATTY-ACYL-AMINO ACID SYNTHASE_HYDROLASE PM20D1"/>
    <property type="match status" value="1"/>
</dbReference>
<evidence type="ECO:0000256" key="1">
    <source>
        <dbReference type="ARBA" id="ARBA00006247"/>
    </source>
</evidence>
<evidence type="ECO:0000256" key="5">
    <source>
        <dbReference type="ARBA" id="ARBA00022833"/>
    </source>
</evidence>
<dbReference type="InterPro" id="IPR036264">
    <property type="entry name" value="Bact_exopeptidase_dim_dom"/>
</dbReference>
<gene>
    <name evidence="8" type="ordered locus">Caul_0989</name>
</gene>
<sequence precursor="true">MRGKTKTFLLTAAAMSALAMTSAARAQSAPQDSGETAFRGLYKELVEINTTASVGSCTAAAEAMGARLKAAGLPDSDVRVLAPSDYPKFGALVATLHGKDPKAGAILLLAHIDVVEAKREDWVRDPFKLVEEDGYLYGRGTSDDKAMAAIFTDSLVRYKAEGFKPRRDIKLALTCGEEGGPFNSVPWLLEKYPETLKADFALNEGDDSRLDDKGQPKLLSIQAGEKVYMDYNLEVTNPGGHSSRPIRDNAIYHLAGGLSRLAAYDFPIALNDATKGYFEQSAKIEPDAEVAGAMRAMVKDPTDDAAAAILARDPTRNSMMRTTCVATMAEAGHAPNALPQRAKANVNCRILPGNDPKVVRDQLETIVADPAIKITLAADPDPVSPPPPLSSRIMGPATKVAGKIWPGLPFIPLMSTGATDGRFTNAAGTVTYGLSGLMAGPDGDNIHGLNERIQVKALMNGRRFLYEVVKLYADGK</sequence>
<proteinExistence type="inferred from homology"/>
<feature type="signal peptide" evidence="6">
    <location>
        <begin position="1"/>
        <end position="19"/>
    </location>
</feature>
<reference evidence="8" key="1">
    <citation type="submission" date="2008-01" db="EMBL/GenBank/DDBJ databases">
        <title>Complete sequence of chromosome of Caulobacter sp. K31.</title>
        <authorList>
            <consortium name="US DOE Joint Genome Institute"/>
            <person name="Copeland A."/>
            <person name="Lucas S."/>
            <person name="Lapidus A."/>
            <person name="Barry K."/>
            <person name="Glavina del Rio T."/>
            <person name="Dalin E."/>
            <person name="Tice H."/>
            <person name="Pitluck S."/>
            <person name="Bruce D."/>
            <person name="Goodwin L."/>
            <person name="Thompson L.S."/>
            <person name="Brettin T."/>
            <person name="Detter J.C."/>
            <person name="Han C."/>
            <person name="Schmutz J."/>
            <person name="Larimer F."/>
            <person name="Land M."/>
            <person name="Hauser L."/>
            <person name="Kyrpides N."/>
            <person name="Kim E."/>
            <person name="Stephens C."/>
            <person name="Richardson P."/>
        </authorList>
    </citation>
    <scope>NUCLEOTIDE SEQUENCE [LARGE SCALE GENOMIC DNA]</scope>
    <source>
        <strain evidence="8">K31</strain>
    </source>
</reference>
<evidence type="ECO:0000256" key="2">
    <source>
        <dbReference type="ARBA" id="ARBA00022670"/>
    </source>
</evidence>
<dbReference type="InterPro" id="IPR047177">
    <property type="entry name" value="Pept_M20A"/>
</dbReference>
<dbReference type="Pfam" id="PF01546">
    <property type="entry name" value="Peptidase_M20"/>
    <property type="match status" value="1"/>
</dbReference>
<dbReference type="NCBIfam" id="NF006596">
    <property type="entry name" value="PRK09133.1"/>
    <property type="match status" value="1"/>
</dbReference>
<dbReference type="eggNOG" id="COG0624">
    <property type="taxonomic scope" value="Bacteria"/>
</dbReference>
<keyword evidence="5" id="KW-0862">Zinc</keyword>
<evidence type="ECO:0000259" key="7">
    <source>
        <dbReference type="Pfam" id="PF07687"/>
    </source>
</evidence>
<dbReference type="Gene3D" id="3.40.630.10">
    <property type="entry name" value="Zn peptidases"/>
    <property type="match status" value="1"/>
</dbReference>
<dbReference type="InterPro" id="IPR011650">
    <property type="entry name" value="Peptidase_M20_dimer"/>
</dbReference>
<dbReference type="STRING" id="366602.Caul_0989"/>